<accession>A0A2A5WJT5</accession>
<feature type="transmembrane region" description="Helical" evidence="7">
    <location>
        <begin position="259"/>
        <end position="282"/>
    </location>
</feature>
<dbReference type="InterPro" id="IPR047218">
    <property type="entry name" value="YocR/YhdH-like"/>
</dbReference>
<evidence type="ECO:0000256" key="2">
    <source>
        <dbReference type="ARBA" id="ARBA00022448"/>
    </source>
</evidence>
<evidence type="ECO:0000313" key="9">
    <source>
        <dbReference type="Proteomes" id="UP000219327"/>
    </source>
</evidence>
<dbReference type="Pfam" id="PF00209">
    <property type="entry name" value="SNF"/>
    <property type="match status" value="2"/>
</dbReference>
<evidence type="ECO:0000256" key="7">
    <source>
        <dbReference type="SAM" id="Phobius"/>
    </source>
</evidence>
<organism evidence="8 9">
    <name type="scientific">OM182 bacterium MED-G24</name>
    <dbReference type="NCBI Taxonomy" id="1986255"/>
    <lineage>
        <taxon>Bacteria</taxon>
        <taxon>Pseudomonadati</taxon>
        <taxon>Pseudomonadota</taxon>
        <taxon>Gammaproteobacteria</taxon>
        <taxon>OMG group</taxon>
        <taxon>OM182 clade</taxon>
    </lineage>
</organism>
<dbReference type="CDD" id="cd10336">
    <property type="entry name" value="SLC6sbd_Tyt1-Like"/>
    <property type="match status" value="1"/>
</dbReference>
<dbReference type="PROSITE" id="PS50267">
    <property type="entry name" value="NA_NEUROTRAN_SYMP_3"/>
    <property type="match status" value="1"/>
</dbReference>
<feature type="transmembrane region" description="Helical" evidence="7">
    <location>
        <begin position="218"/>
        <end position="238"/>
    </location>
</feature>
<proteinExistence type="inferred from homology"/>
<evidence type="ECO:0000256" key="5">
    <source>
        <dbReference type="ARBA" id="ARBA00023136"/>
    </source>
</evidence>
<keyword evidence="6" id="KW-0769">Symport</keyword>
<protein>
    <recommendedName>
        <fullName evidence="6">Transporter</fullName>
    </recommendedName>
</protein>
<evidence type="ECO:0000256" key="6">
    <source>
        <dbReference type="RuleBase" id="RU003732"/>
    </source>
</evidence>
<feature type="transmembrane region" description="Helical" evidence="7">
    <location>
        <begin position="12"/>
        <end position="31"/>
    </location>
</feature>
<dbReference type="EMBL" id="NTKD01000062">
    <property type="protein sequence ID" value="PDH36749.1"/>
    <property type="molecule type" value="Genomic_DNA"/>
</dbReference>
<evidence type="ECO:0000313" key="8">
    <source>
        <dbReference type="EMBL" id="PDH36749.1"/>
    </source>
</evidence>
<keyword evidence="4 7" id="KW-1133">Transmembrane helix</keyword>
<feature type="transmembrane region" description="Helical" evidence="7">
    <location>
        <begin position="302"/>
        <end position="329"/>
    </location>
</feature>
<comment type="similarity">
    <text evidence="6">Belongs to the sodium:neurotransmitter symporter (SNF) (TC 2.A.22) family.</text>
</comment>
<dbReference type="PANTHER" id="PTHR42948:SF1">
    <property type="entry name" value="TRANSPORTER"/>
    <property type="match status" value="1"/>
</dbReference>
<feature type="transmembrane region" description="Helical" evidence="7">
    <location>
        <begin position="389"/>
        <end position="411"/>
    </location>
</feature>
<evidence type="ECO:0000256" key="3">
    <source>
        <dbReference type="ARBA" id="ARBA00022692"/>
    </source>
</evidence>
<dbReference type="Proteomes" id="UP000219327">
    <property type="component" value="Unassembled WGS sequence"/>
</dbReference>
<evidence type="ECO:0000256" key="1">
    <source>
        <dbReference type="ARBA" id="ARBA00004141"/>
    </source>
</evidence>
<dbReference type="AlphaFoldDB" id="A0A2A5WJT5"/>
<comment type="caution">
    <text evidence="8">The sequence shown here is derived from an EMBL/GenBank/DDBJ whole genome shotgun (WGS) entry which is preliminary data.</text>
</comment>
<feature type="transmembrane region" description="Helical" evidence="7">
    <location>
        <begin position="427"/>
        <end position="451"/>
    </location>
</feature>
<comment type="subcellular location">
    <subcellularLocation>
        <location evidence="1">Membrane</location>
        <topology evidence="1">Multi-pass membrane protein</topology>
    </subcellularLocation>
</comment>
<dbReference type="NCBIfam" id="NF037979">
    <property type="entry name" value="Na_transp"/>
    <property type="match status" value="1"/>
</dbReference>
<dbReference type="InterPro" id="IPR000175">
    <property type="entry name" value="Na/ntran_symport"/>
</dbReference>
<dbReference type="PROSITE" id="PS00610">
    <property type="entry name" value="NA_NEUROTRAN_SYMP_1"/>
    <property type="match status" value="1"/>
</dbReference>
<evidence type="ECO:0000256" key="4">
    <source>
        <dbReference type="ARBA" id="ARBA00022989"/>
    </source>
</evidence>
<feature type="transmembrane region" description="Helical" evidence="7">
    <location>
        <begin position="151"/>
        <end position="170"/>
    </location>
</feature>
<keyword evidence="2 6" id="KW-0813">Transport</keyword>
<reference evidence="8 9" key="1">
    <citation type="submission" date="2017-08" db="EMBL/GenBank/DDBJ databases">
        <title>Fine stratification of microbial communities through a metagenomic profile of the photic zone.</title>
        <authorList>
            <person name="Haro-Moreno J.M."/>
            <person name="Lopez-Perez M."/>
            <person name="De La Torre J."/>
            <person name="Picazo A."/>
            <person name="Camacho A."/>
            <person name="Rodriguez-Valera F."/>
        </authorList>
    </citation>
    <scope>NUCLEOTIDE SEQUENCE [LARGE SCALE GENOMIC DNA]</scope>
    <source>
        <strain evidence="8">MED-G24</strain>
    </source>
</reference>
<dbReference type="GO" id="GO:0016020">
    <property type="term" value="C:membrane"/>
    <property type="evidence" value="ECO:0007669"/>
    <property type="project" value="UniProtKB-SubCell"/>
</dbReference>
<dbReference type="InterPro" id="IPR037272">
    <property type="entry name" value="SNS_sf"/>
</dbReference>
<feature type="transmembrane region" description="Helical" evidence="7">
    <location>
        <begin position="43"/>
        <end position="67"/>
    </location>
</feature>
<dbReference type="SUPFAM" id="SSF161070">
    <property type="entry name" value="SNF-like"/>
    <property type="match status" value="1"/>
</dbReference>
<dbReference type="PRINTS" id="PR00176">
    <property type="entry name" value="NANEUSMPORT"/>
</dbReference>
<gene>
    <name evidence="8" type="ORF">CNE99_09315</name>
</gene>
<keyword evidence="3 6" id="KW-0812">Transmembrane</keyword>
<name>A0A2A5WJT5_9GAMM</name>
<feature type="transmembrane region" description="Helical" evidence="7">
    <location>
        <begin position="177"/>
        <end position="198"/>
    </location>
</feature>
<keyword evidence="5 7" id="KW-0472">Membrane</keyword>
<dbReference type="GO" id="GO:0015293">
    <property type="term" value="F:symporter activity"/>
    <property type="evidence" value="ECO:0007669"/>
    <property type="project" value="UniProtKB-KW"/>
</dbReference>
<dbReference type="PANTHER" id="PTHR42948">
    <property type="entry name" value="TRANSPORTER"/>
    <property type="match status" value="1"/>
</dbReference>
<sequence length="452" mass="47925">MADQSIHGMWSSRLMFVLAAAGSAVGLGNIWRFPYVAGENGGGAFVLVYLGCIALIGFPIVMAEIVLGREGRKSPINTMADLAKRSRRSTIWQAVGWMGAGTGFIILSVYSVIAGWVMAYVIRMASGDLAGADSGSAGAAFDGFTQDAGSVLGWHTLFMILTMFIVARGVGRGIEFAVKYLMPALFFLLLMLVGYSVVTTGPAFGEGLAFMFSFKFDQLTWAAVLLAMGQAFFTLSLGMGTMMTYGAYMPAGASIPGTAAMVAILDTTVAILAGIIIFPLVFANDLTGSTGPGLMFVTLPIAFGQMTGGQVFGTAFFVLVSFAAITSSISMIEPACAWLVEKTGFRRPMVAVILGVIAWVLGLGSALSFNLWSDVQLLGGLNFFESMDYLANNIMLPLGGMLIALFTGWMVDKSIVRQQMAVSEGGLLFFLWIVRVVAPAAVFVVFVMTLLG</sequence>
<feature type="transmembrane region" description="Helical" evidence="7">
    <location>
        <begin position="94"/>
        <end position="122"/>
    </location>
</feature>
<feature type="transmembrane region" description="Helical" evidence="7">
    <location>
        <begin position="350"/>
        <end position="369"/>
    </location>
</feature>